<dbReference type="AlphaFoldDB" id="A0A011PNV6"/>
<dbReference type="EMBL" id="JEMX01000066">
    <property type="protein sequence ID" value="EXI78712.1"/>
    <property type="molecule type" value="Genomic_DNA"/>
</dbReference>
<comment type="caution">
    <text evidence="1">The sequence shown here is derived from an EMBL/GenBank/DDBJ whole genome shotgun (WGS) entry which is preliminary data.</text>
</comment>
<accession>A0A011PNV6</accession>
<evidence type="ECO:0000313" key="1">
    <source>
        <dbReference type="EMBL" id="EXI78712.1"/>
    </source>
</evidence>
<dbReference type="Pfam" id="PF09952">
    <property type="entry name" value="AbiEi_2"/>
    <property type="match status" value="1"/>
</dbReference>
<dbReference type="PATRIC" id="fig|1454003.3.peg.2922"/>
<proteinExistence type="predicted"/>
<reference evidence="1 2" key="1">
    <citation type="submission" date="2014-02" db="EMBL/GenBank/DDBJ databases">
        <title>Expanding our view of genomic diversity in Candidatus Accumulibacter clades.</title>
        <authorList>
            <person name="Skennerton C.T."/>
            <person name="Barr J.J."/>
            <person name="Slater F.R."/>
            <person name="Bond P.L."/>
            <person name="Tyson G.W."/>
        </authorList>
    </citation>
    <scope>NUCLEOTIDE SEQUENCE [LARGE SCALE GENOMIC DNA]</scope>
    <source>
        <strain evidence="2">BA-92</strain>
    </source>
</reference>
<evidence type="ECO:0000313" key="2">
    <source>
        <dbReference type="Proteomes" id="UP000021816"/>
    </source>
</evidence>
<organism evidence="1 2">
    <name type="scientific">Candidatus Accumulibacter appositus</name>
    <dbReference type="NCBI Taxonomy" id="1454003"/>
    <lineage>
        <taxon>Bacteria</taxon>
        <taxon>Pseudomonadati</taxon>
        <taxon>Pseudomonadota</taxon>
        <taxon>Betaproteobacteria</taxon>
        <taxon>Candidatus Accumulibacter</taxon>
    </lineage>
</organism>
<sequence>MSELEEITLFERVLEALRGHGLAVHVHDEPGILVDRRAGTWLGISRDGNKLDYAAQLKRRLTPATLGAVVAQLQQPVEVCGPGTLLLTDYVSPPLADQLREREQQFADSAGNAYLEGGGLFVFVSGRKLHPKQRALRASGGFTSTRLKVLFALICDPGLADAPYRKIAAAADVALGAMPAVVADLRQHGALRVTGRQRSLAASKRLLDEWALGYALGLRGKTLSERYLAQRFDDWREWQLNPAHTRWGGEAAATLLLRELTPHGLIPSVLTLYGDKLPARLLSEQGIEAAGPAAYERLVELRKPFWGASLTAAEEVATVPLPLVYADLLATGNPHCLEAAELIYRTRLVDRFPMC</sequence>
<protein>
    <submittedName>
        <fullName evidence="1">Uncharacterized protein</fullName>
    </submittedName>
</protein>
<name>A0A011PNV6_9PROT</name>
<dbReference type="InterPro" id="IPR019238">
    <property type="entry name" value="AbiEi_2"/>
</dbReference>
<dbReference type="Proteomes" id="UP000021816">
    <property type="component" value="Unassembled WGS sequence"/>
</dbReference>
<gene>
    <name evidence="1" type="ORF">AW10_02866</name>
</gene>